<dbReference type="RefSeq" id="WP_236120102.1">
    <property type="nucleotide sequence ID" value="NZ_JAKGSI010000007.1"/>
</dbReference>
<proteinExistence type="inferred from homology"/>
<keyword evidence="10" id="KW-0968">Cytoplasmic vesicle</keyword>
<keyword evidence="8" id="KW-0770">Synapse</keyword>
<evidence type="ECO:0000256" key="10">
    <source>
        <dbReference type="ARBA" id="ARBA00023329"/>
    </source>
</evidence>
<protein>
    <submittedName>
        <fullName evidence="13">Cation transporter</fullName>
    </submittedName>
</protein>
<organism evidence="13 14">
    <name type="scientific">Corynebacterium uropygiale</name>
    <dbReference type="NCBI Taxonomy" id="1775911"/>
    <lineage>
        <taxon>Bacteria</taxon>
        <taxon>Bacillati</taxon>
        <taxon>Actinomycetota</taxon>
        <taxon>Actinomycetes</taxon>
        <taxon>Mycobacteriales</taxon>
        <taxon>Corynebacteriaceae</taxon>
        <taxon>Corynebacterium</taxon>
    </lineage>
</organism>
<dbReference type="Pfam" id="PF01545">
    <property type="entry name" value="Cation_efflux"/>
    <property type="match status" value="1"/>
</dbReference>
<evidence type="ECO:0000313" key="14">
    <source>
        <dbReference type="Proteomes" id="UP001139336"/>
    </source>
</evidence>
<dbReference type="PANTHER" id="PTHR31937:SF2">
    <property type="entry name" value="TRANSMEMBRANE PROTEIN 163"/>
    <property type="match status" value="1"/>
</dbReference>
<dbReference type="AlphaFoldDB" id="A0A9X1QR30"/>
<dbReference type="Proteomes" id="UP001139336">
    <property type="component" value="Unassembled WGS sequence"/>
</dbReference>
<reference evidence="13" key="1">
    <citation type="submission" date="2022-01" db="EMBL/GenBank/DDBJ databases">
        <title>Corynebacterium sp. nov isolated from isolated from the feces of the greater white-fronted geese (Anser albifrons) at Poyang Lake, PR China.</title>
        <authorList>
            <person name="Liu Q."/>
        </authorList>
    </citation>
    <scope>NUCLEOTIDE SEQUENCE</scope>
    <source>
        <strain evidence="13">JCM 32435</strain>
    </source>
</reference>
<feature type="transmembrane region" description="Helical" evidence="11">
    <location>
        <begin position="43"/>
        <end position="64"/>
    </location>
</feature>
<keyword evidence="9 11" id="KW-0472">Membrane</keyword>
<dbReference type="SUPFAM" id="SSF161111">
    <property type="entry name" value="Cation efflux protein transmembrane domain-like"/>
    <property type="match status" value="1"/>
</dbReference>
<evidence type="ECO:0000256" key="8">
    <source>
        <dbReference type="ARBA" id="ARBA00023018"/>
    </source>
</evidence>
<dbReference type="PANTHER" id="PTHR31937">
    <property type="entry name" value="TRANSMEMBRANE PROTEIN 163"/>
    <property type="match status" value="1"/>
</dbReference>
<feature type="transmembrane region" description="Helical" evidence="11">
    <location>
        <begin position="110"/>
        <end position="128"/>
    </location>
</feature>
<evidence type="ECO:0000256" key="1">
    <source>
        <dbReference type="ARBA" id="ARBA00004146"/>
    </source>
</evidence>
<keyword evidence="4 11" id="KW-0812">Transmembrane</keyword>
<evidence type="ECO:0000256" key="7">
    <source>
        <dbReference type="ARBA" id="ARBA00022989"/>
    </source>
</evidence>
<feature type="transmembrane region" description="Helical" evidence="11">
    <location>
        <begin position="15"/>
        <end position="37"/>
    </location>
</feature>
<keyword evidence="5" id="KW-0967">Endosome</keyword>
<keyword evidence="7 11" id="KW-1133">Transmembrane helix</keyword>
<dbReference type="GO" id="GO:0008324">
    <property type="term" value="F:monoatomic cation transmembrane transporter activity"/>
    <property type="evidence" value="ECO:0007669"/>
    <property type="project" value="InterPro"/>
</dbReference>
<feature type="transmembrane region" description="Helical" evidence="11">
    <location>
        <begin position="76"/>
        <end position="98"/>
    </location>
</feature>
<dbReference type="InterPro" id="IPR027469">
    <property type="entry name" value="Cation_efflux_TMD_sf"/>
</dbReference>
<evidence type="ECO:0000256" key="9">
    <source>
        <dbReference type="ARBA" id="ARBA00023136"/>
    </source>
</evidence>
<evidence type="ECO:0000256" key="6">
    <source>
        <dbReference type="ARBA" id="ARBA00022833"/>
    </source>
</evidence>
<sequence length="222" mass="23864">MTVERQHILQRRVRFIVYFTIVYNVGEAIISLAAGAAADSGALVAFGLDSVIEVSSAVVVAWQYSRAQPERWERAAARLVACCFFALFVCVSADSIHALWAGRAAEHSPIGIAITLLSLIVMPVVAWWEYQAGKELQSPSVMGDAKQLMVCLSLSVVVLVGLVLNAWCGWWWADPAAALVVAVLGLKEGIEVWREGEICCAPTPATRTGATCQGECSSHGES</sequence>
<evidence type="ECO:0000259" key="12">
    <source>
        <dbReference type="Pfam" id="PF01545"/>
    </source>
</evidence>
<dbReference type="InterPro" id="IPR058533">
    <property type="entry name" value="Cation_efflux_TM"/>
</dbReference>
<dbReference type="Gene3D" id="1.20.1510.10">
    <property type="entry name" value="Cation efflux protein transmembrane domain"/>
    <property type="match status" value="1"/>
</dbReference>
<keyword evidence="6" id="KW-0862">Zinc</keyword>
<evidence type="ECO:0000256" key="4">
    <source>
        <dbReference type="ARBA" id="ARBA00022692"/>
    </source>
</evidence>
<comment type="caution">
    <text evidence="13">The sequence shown here is derived from an EMBL/GenBank/DDBJ whole genome shotgun (WGS) entry which is preliminary data.</text>
</comment>
<gene>
    <name evidence="13" type="ORF">L1O03_11370</name>
</gene>
<accession>A0A9X1QR30</accession>
<dbReference type="GO" id="GO:0031410">
    <property type="term" value="C:cytoplasmic vesicle"/>
    <property type="evidence" value="ECO:0007669"/>
    <property type="project" value="UniProtKB-KW"/>
</dbReference>
<dbReference type="GO" id="GO:0016020">
    <property type="term" value="C:membrane"/>
    <property type="evidence" value="ECO:0007669"/>
    <property type="project" value="InterPro"/>
</dbReference>
<feature type="transmembrane region" description="Helical" evidence="11">
    <location>
        <begin position="148"/>
        <end position="173"/>
    </location>
</feature>
<evidence type="ECO:0000256" key="2">
    <source>
        <dbReference type="ARBA" id="ARBA00004644"/>
    </source>
</evidence>
<evidence type="ECO:0000256" key="11">
    <source>
        <dbReference type="SAM" id="Phobius"/>
    </source>
</evidence>
<dbReference type="EMBL" id="JAKGSI010000007">
    <property type="protein sequence ID" value="MCF4007764.1"/>
    <property type="molecule type" value="Genomic_DNA"/>
</dbReference>
<evidence type="ECO:0000313" key="13">
    <source>
        <dbReference type="EMBL" id="MCF4007764.1"/>
    </source>
</evidence>
<evidence type="ECO:0000256" key="5">
    <source>
        <dbReference type="ARBA" id="ARBA00022753"/>
    </source>
</evidence>
<dbReference type="InterPro" id="IPR026765">
    <property type="entry name" value="Tmem163"/>
</dbReference>
<keyword evidence="14" id="KW-1185">Reference proteome</keyword>
<comment type="subcellular location">
    <subcellularLocation>
        <location evidence="2">Cytoplasmic vesicle</location>
        <location evidence="2">Secretory vesicle</location>
        <location evidence="2">Synaptic vesicle membrane</location>
        <topology evidence="2">Multi-pass membrane protein</topology>
    </subcellularLocation>
    <subcellularLocation>
        <location evidence="1">Early endosome membrane</location>
    </subcellularLocation>
</comment>
<name>A0A9X1QR30_9CORY</name>
<evidence type="ECO:0000256" key="3">
    <source>
        <dbReference type="ARBA" id="ARBA00008731"/>
    </source>
</evidence>
<comment type="similarity">
    <text evidence="3">Belongs to the TMEM163 family.</text>
</comment>
<feature type="domain" description="Cation efflux protein transmembrane" evidence="12">
    <location>
        <begin position="20"/>
        <end position="195"/>
    </location>
</feature>